<dbReference type="NCBIfam" id="TIGR00229">
    <property type="entry name" value="sensory_box"/>
    <property type="match status" value="1"/>
</dbReference>
<dbReference type="SUPFAM" id="SSF47384">
    <property type="entry name" value="Homodimeric domain of signal transducing histidine kinase"/>
    <property type="match status" value="1"/>
</dbReference>
<dbReference type="Pfam" id="PF02518">
    <property type="entry name" value="HATPase_c"/>
    <property type="match status" value="1"/>
</dbReference>
<keyword evidence="5" id="KW-0808">Transferase</keyword>
<dbReference type="SUPFAM" id="SSF55874">
    <property type="entry name" value="ATPase domain of HSP90 chaperone/DNA topoisomerase II/histidine kinase"/>
    <property type="match status" value="1"/>
</dbReference>
<feature type="domain" description="CheB-type methylesterase" evidence="13">
    <location>
        <begin position="2"/>
        <end position="191"/>
    </location>
</feature>
<dbReference type="InterPro" id="IPR000673">
    <property type="entry name" value="Sig_transdc_resp-reg_Me-estase"/>
</dbReference>
<dbReference type="Gene3D" id="3.40.50.180">
    <property type="entry name" value="Methylesterase CheB, C-terminal domain"/>
    <property type="match status" value="1"/>
</dbReference>
<dbReference type="InterPro" id="IPR022642">
    <property type="entry name" value="CheR_C"/>
</dbReference>
<evidence type="ECO:0000259" key="14">
    <source>
        <dbReference type="PROSITE" id="PS50123"/>
    </source>
</evidence>
<dbReference type="FunFam" id="1.10.287.130:FF:000001">
    <property type="entry name" value="Two-component sensor histidine kinase"/>
    <property type="match status" value="1"/>
</dbReference>
<keyword evidence="9" id="KW-0472">Membrane</keyword>
<dbReference type="PROSITE" id="PS50109">
    <property type="entry name" value="HIS_KIN"/>
    <property type="match status" value="1"/>
</dbReference>
<dbReference type="InterPro" id="IPR003661">
    <property type="entry name" value="HisK_dim/P_dom"/>
</dbReference>
<proteinExistence type="predicted"/>
<keyword evidence="11" id="KW-0175">Coiled coil</keyword>
<dbReference type="Pfam" id="PF01339">
    <property type="entry name" value="CheB_methylest"/>
    <property type="match status" value="1"/>
</dbReference>
<evidence type="ECO:0000256" key="9">
    <source>
        <dbReference type="ARBA" id="ARBA00023136"/>
    </source>
</evidence>
<sequence length="1200" mass="136434">MSLSPDYVVAIGASAGGLIPLQELIESLPADIGNVAIVIAQHLSPEYKSMLPEIISRKTAFPTTTIINDEKLELNHIYVTPPNCDAIFKDNSLQIVETTIGGPRPNIDRLFTSLAKTYGSKAIGIILSGTGHDGSNGIKKIKEAGGLTICQDPSNAKYTGMPQAAMNTGMVDVILPAAEIGAKLVELIHEEKPVILKKAEKKSPEGSESDNDITQLLYLLEEKVGTNFNNYKSSTIIRRIEKRLKELSLSSIKQYLSYINEHDAELDLFYNYLLIGVTSFFRDIEAFDELKNILKDYIAKLPSKSSFRVWVPGCATGEESVSLAIIINELFGELTRYDIKLQIFATDIDNNALKFARRGAYEKHKVEALPKEIIKKYFIEEKDKYETTLELKNSILYTRHDLTSNPPFLRLDLISCRNLFIYFNQSLQNQLFPIFQYSLNNNGILFLGKSESIGNFKASFNTISPKYRIFSRKETESGKTMRIPSRKSVTGEKVSSSTHGITKISFSIQDMVKETIFTTFDKPYIIIDEHADIIEISGDVNKYISIKSGNANINLLRLIKEELHLELRSLLSNAVNNKKNVSGRLRRLKQDASQQLMRIQIKPLYLSKPKMPFFMVIFDSIDIEEPFLNVTEAQGSLLSDTKRIEELEYELEGNRQHMNTLIEELETTNEELQALNEELQSSNEEMQASNEELETSNEELHATNEELENAYVDLRTLTSRLARQKQMLEQVAMASPDLIAVLRGDDFVFEYINPSLQQLFPRKNFNGTTLENLLPKMLSDESFDTLQEIKKTKSTYRKKEVPLVFDYNNDGYNETRYFNITCAPLVAEDSNDTDIIVYAVDITDAIIVRNKAQENADFFSTLAESMPQKVWIAENSGYITYINKTFRNYFNIGLFEKNQMTINMFLDEPDAVMFDEMWHKNLKDKTPFKMQVQFKVDDHTQHWHLCDCRPLNGPDGKINSWICTATDIHEEKTIEKKKDEFMSIASHELKTPLTTIMGYLQLLDEVLMQDDCETAKVYVKRANKGLNRISVLVGDLLDVTRMETGKLTFYKEKVSFDKLVSEAIEDFKPLASSHELVVELQQTNQYVHVDSLRIQQVIFNLLSNAVKYSPEADKIIVKTYHAGNALFFEVEDFGPGVSGAFAEKIFEKFFRANEGQDFNSGLGIGLYISKEIITRHGGDIFLQSKEKEGSKFIFQLPVAK</sequence>
<dbReference type="Pfam" id="PF08448">
    <property type="entry name" value="PAS_4"/>
    <property type="match status" value="2"/>
</dbReference>
<evidence type="ECO:0000256" key="5">
    <source>
        <dbReference type="ARBA" id="ARBA00022679"/>
    </source>
</evidence>
<dbReference type="SMART" id="SM00388">
    <property type="entry name" value="HisKA"/>
    <property type="match status" value="1"/>
</dbReference>
<dbReference type="InterPro" id="IPR005467">
    <property type="entry name" value="His_kinase_dom"/>
</dbReference>
<organism evidence="15 16">
    <name type="scientific">Panacibacter microcysteis</name>
    <dbReference type="NCBI Taxonomy" id="2793269"/>
    <lineage>
        <taxon>Bacteria</taxon>
        <taxon>Pseudomonadati</taxon>
        <taxon>Bacteroidota</taxon>
        <taxon>Chitinophagia</taxon>
        <taxon>Chitinophagales</taxon>
        <taxon>Chitinophagaceae</taxon>
        <taxon>Panacibacter</taxon>
    </lineage>
</organism>
<feature type="active site" evidence="10">
    <location>
        <position position="42"/>
    </location>
</feature>
<dbReference type="SUPFAM" id="SSF52738">
    <property type="entry name" value="Methylesterase CheB, C-terminal domain"/>
    <property type="match status" value="1"/>
</dbReference>
<dbReference type="Pfam" id="PF03705">
    <property type="entry name" value="CheR_N"/>
    <property type="match status" value="1"/>
</dbReference>
<dbReference type="PANTHER" id="PTHR24422">
    <property type="entry name" value="CHEMOTAXIS PROTEIN METHYLTRANSFERASE"/>
    <property type="match status" value="1"/>
</dbReference>
<evidence type="ECO:0000313" key="16">
    <source>
        <dbReference type="Proteomes" id="UP000628448"/>
    </source>
</evidence>
<dbReference type="InterPro" id="IPR036890">
    <property type="entry name" value="HATPase_C_sf"/>
</dbReference>
<evidence type="ECO:0000256" key="11">
    <source>
        <dbReference type="SAM" id="Coils"/>
    </source>
</evidence>
<keyword evidence="6" id="KW-0949">S-adenosyl-L-methionine</keyword>
<evidence type="ECO:0000256" key="10">
    <source>
        <dbReference type="PROSITE-ProRule" id="PRU00050"/>
    </source>
</evidence>
<dbReference type="InterPro" id="IPR029063">
    <property type="entry name" value="SAM-dependent_MTases_sf"/>
</dbReference>
<dbReference type="InterPro" id="IPR003594">
    <property type="entry name" value="HATPase_dom"/>
</dbReference>
<evidence type="ECO:0000256" key="3">
    <source>
        <dbReference type="ARBA" id="ARBA00022553"/>
    </source>
</evidence>
<feature type="domain" description="Histidine kinase" evidence="12">
    <location>
        <begin position="984"/>
        <end position="1200"/>
    </location>
</feature>
<dbReference type="PROSITE" id="PS50123">
    <property type="entry name" value="CHER"/>
    <property type="match status" value="1"/>
</dbReference>
<feature type="active site" evidence="10">
    <location>
        <position position="133"/>
    </location>
</feature>
<dbReference type="InterPro" id="IPR036097">
    <property type="entry name" value="HisK_dim/P_sf"/>
</dbReference>
<dbReference type="SUPFAM" id="SSF47757">
    <property type="entry name" value="Chemotaxis receptor methyltransferase CheR, N-terminal domain"/>
    <property type="match status" value="1"/>
</dbReference>
<dbReference type="GO" id="GO:0006935">
    <property type="term" value="P:chemotaxis"/>
    <property type="evidence" value="ECO:0007669"/>
    <property type="project" value="UniProtKB-UniRule"/>
</dbReference>
<protein>
    <submittedName>
        <fullName evidence="15">PAS domain-containing protein</fullName>
    </submittedName>
</protein>
<dbReference type="Gene3D" id="1.10.155.10">
    <property type="entry name" value="Chemotaxis receptor methyltransferase CheR, N-terminal domain"/>
    <property type="match status" value="1"/>
</dbReference>
<dbReference type="GO" id="GO:0032259">
    <property type="term" value="P:methylation"/>
    <property type="evidence" value="ECO:0007669"/>
    <property type="project" value="UniProtKB-KW"/>
</dbReference>
<reference evidence="15" key="1">
    <citation type="submission" date="2020-11" db="EMBL/GenBank/DDBJ databases">
        <title>Bacterial whole genome sequence for Panacibacter sp. DH6.</title>
        <authorList>
            <person name="Le V."/>
            <person name="Ko S."/>
            <person name="Ahn C.-Y."/>
            <person name="Oh H.-M."/>
        </authorList>
    </citation>
    <scope>NUCLEOTIDE SEQUENCE</scope>
    <source>
        <strain evidence="15">DH6</strain>
    </source>
</reference>
<dbReference type="GO" id="GO:0005737">
    <property type="term" value="C:cytoplasm"/>
    <property type="evidence" value="ECO:0007669"/>
    <property type="project" value="InterPro"/>
</dbReference>
<evidence type="ECO:0000256" key="6">
    <source>
        <dbReference type="ARBA" id="ARBA00022691"/>
    </source>
</evidence>
<evidence type="ECO:0000259" key="12">
    <source>
        <dbReference type="PROSITE" id="PS50109"/>
    </source>
</evidence>
<dbReference type="CDD" id="cd00130">
    <property type="entry name" value="PAS"/>
    <property type="match status" value="1"/>
</dbReference>
<dbReference type="PRINTS" id="PR00996">
    <property type="entry name" value="CHERMTFRASE"/>
</dbReference>
<dbReference type="SUPFAM" id="SSF53335">
    <property type="entry name" value="S-adenosyl-L-methionine-dependent methyltransferases"/>
    <property type="match status" value="1"/>
</dbReference>
<dbReference type="InterPro" id="IPR050903">
    <property type="entry name" value="Bact_Chemotaxis_MeTrfase"/>
</dbReference>
<evidence type="ECO:0000256" key="4">
    <source>
        <dbReference type="ARBA" id="ARBA00022603"/>
    </source>
</evidence>
<comment type="catalytic activity">
    <reaction evidence="2">
        <text>L-glutamyl-[protein] + S-adenosyl-L-methionine = [protein]-L-glutamate 5-O-methyl ester + S-adenosyl-L-homocysteine</text>
        <dbReference type="Rhea" id="RHEA:24452"/>
        <dbReference type="Rhea" id="RHEA-COMP:10208"/>
        <dbReference type="Rhea" id="RHEA-COMP:10311"/>
        <dbReference type="ChEBI" id="CHEBI:29973"/>
        <dbReference type="ChEBI" id="CHEBI:57856"/>
        <dbReference type="ChEBI" id="CHEBI:59789"/>
        <dbReference type="ChEBI" id="CHEBI:82795"/>
        <dbReference type="EC" id="2.1.1.80"/>
    </reaction>
</comment>
<keyword evidence="3" id="KW-0597">Phosphoprotein</keyword>
<name>A0A931E906_9BACT</name>
<dbReference type="Pfam" id="PF00512">
    <property type="entry name" value="HisKA"/>
    <property type="match status" value="1"/>
</dbReference>
<keyword evidence="10" id="KW-0145">Chemotaxis</keyword>
<dbReference type="InterPro" id="IPR000780">
    <property type="entry name" value="CheR_MeTrfase"/>
</dbReference>
<dbReference type="CDD" id="cd00082">
    <property type="entry name" value="HisKA"/>
    <property type="match status" value="1"/>
</dbReference>
<evidence type="ECO:0000256" key="2">
    <source>
        <dbReference type="ARBA" id="ARBA00001541"/>
    </source>
</evidence>
<dbReference type="InterPro" id="IPR035909">
    <property type="entry name" value="CheB_C"/>
</dbReference>
<dbReference type="InterPro" id="IPR013656">
    <property type="entry name" value="PAS_4"/>
</dbReference>
<dbReference type="CDD" id="cd00075">
    <property type="entry name" value="HATPase"/>
    <property type="match status" value="1"/>
</dbReference>
<evidence type="ECO:0000256" key="7">
    <source>
        <dbReference type="ARBA" id="ARBA00022777"/>
    </source>
</evidence>
<feature type="active site" evidence="10">
    <location>
        <position position="14"/>
    </location>
</feature>
<dbReference type="GO" id="GO:0000155">
    <property type="term" value="F:phosphorelay sensor kinase activity"/>
    <property type="evidence" value="ECO:0007669"/>
    <property type="project" value="InterPro"/>
</dbReference>
<dbReference type="Gene3D" id="3.40.50.150">
    <property type="entry name" value="Vaccinia Virus protein VP39"/>
    <property type="match status" value="1"/>
</dbReference>
<keyword evidence="7" id="KW-0418">Kinase</keyword>
<keyword evidence="4" id="KW-0489">Methyltransferase</keyword>
<accession>A0A931E906</accession>
<gene>
    <name evidence="15" type="ORF">I5907_14060</name>
</gene>
<evidence type="ECO:0000259" key="13">
    <source>
        <dbReference type="PROSITE" id="PS50122"/>
    </source>
</evidence>
<dbReference type="Gene3D" id="3.30.565.10">
    <property type="entry name" value="Histidine kinase-like ATPase, C-terminal domain"/>
    <property type="match status" value="1"/>
</dbReference>
<dbReference type="InterPro" id="IPR035965">
    <property type="entry name" value="PAS-like_dom_sf"/>
</dbReference>
<dbReference type="GO" id="GO:0008984">
    <property type="term" value="F:protein-glutamate methylesterase activity"/>
    <property type="evidence" value="ECO:0007669"/>
    <property type="project" value="InterPro"/>
</dbReference>
<evidence type="ECO:0000256" key="8">
    <source>
        <dbReference type="ARBA" id="ARBA00023012"/>
    </source>
</evidence>
<dbReference type="SMART" id="SM00091">
    <property type="entry name" value="PAS"/>
    <property type="match status" value="2"/>
</dbReference>
<feature type="domain" description="CheR-type methyltransferase" evidence="14">
    <location>
        <begin position="201"/>
        <end position="473"/>
    </location>
</feature>
<dbReference type="SMART" id="SM00138">
    <property type="entry name" value="MeTrc"/>
    <property type="match status" value="1"/>
</dbReference>
<dbReference type="CDD" id="cd16434">
    <property type="entry name" value="CheB-CheR_fusion"/>
    <property type="match status" value="1"/>
</dbReference>
<dbReference type="InterPro" id="IPR036804">
    <property type="entry name" value="CheR_N_sf"/>
</dbReference>
<dbReference type="RefSeq" id="WP_196991450.1">
    <property type="nucleotide sequence ID" value="NZ_JADWYR010000002.1"/>
</dbReference>
<dbReference type="GO" id="GO:0000156">
    <property type="term" value="F:phosphorelay response regulator activity"/>
    <property type="evidence" value="ECO:0007669"/>
    <property type="project" value="InterPro"/>
</dbReference>
<dbReference type="Gene3D" id="1.10.287.130">
    <property type="match status" value="1"/>
</dbReference>
<dbReference type="InterPro" id="IPR022641">
    <property type="entry name" value="CheR_N"/>
</dbReference>
<dbReference type="Proteomes" id="UP000628448">
    <property type="component" value="Unassembled WGS sequence"/>
</dbReference>
<dbReference type="Gene3D" id="3.30.450.20">
    <property type="entry name" value="PAS domain"/>
    <property type="match status" value="2"/>
</dbReference>
<dbReference type="EMBL" id="JADWYR010000002">
    <property type="protein sequence ID" value="MBG9377363.1"/>
    <property type="molecule type" value="Genomic_DNA"/>
</dbReference>
<keyword evidence="10" id="KW-0378">Hydrolase</keyword>
<dbReference type="AlphaFoldDB" id="A0A931E906"/>
<evidence type="ECO:0000256" key="1">
    <source>
        <dbReference type="ARBA" id="ARBA00000085"/>
    </source>
</evidence>
<dbReference type="SMART" id="SM00387">
    <property type="entry name" value="HATPase_c"/>
    <property type="match status" value="1"/>
</dbReference>
<comment type="caution">
    <text evidence="15">The sequence shown here is derived from an EMBL/GenBank/DDBJ whole genome shotgun (WGS) entry which is preliminary data.</text>
</comment>
<dbReference type="PROSITE" id="PS50122">
    <property type="entry name" value="CHEB"/>
    <property type="match status" value="1"/>
</dbReference>
<dbReference type="Pfam" id="PF01739">
    <property type="entry name" value="CheR"/>
    <property type="match status" value="1"/>
</dbReference>
<keyword evidence="8" id="KW-0902">Two-component regulatory system</keyword>
<evidence type="ECO:0000313" key="15">
    <source>
        <dbReference type="EMBL" id="MBG9377363.1"/>
    </source>
</evidence>
<dbReference type="InterPro" id="IPR000014">
    <property type="entry name" value="PAS"/>
</dbReference>
<feature type="coiled-coil region" evidence="11">
    <location>
        <begin position="644"/>
        <end position="724"/>
    </location>
</feature>
<comment type="catalytic activity">
    <reaction evidence="1">
        <text>ATP + protein L-histidine = ADP + protein N-phospho-L-histidine.</text>
        <dbReference type="EC" id="2.7.13.3"/>
    </reaction>
</comment>
<dbReference type="FunFam" id="3.30.565.10:FF:000006">
    <property type="entry name" value="Sensor histidine kinase WalK"/>
    <property type="match status" value="1"/>
</dbReference>
<dbReference type="PANTHER" id="PTHR24422:SF10">
    <property type="entry name" value="CHEMOTAXIS PROTEIN METHYLTRANSFERASE 2"/>
    <property type="match status" value="1"/>
</dbReference>
<keyword evidence="16" id="KW-1185">Reference proteome</keyword>
<dbReference type="GO" id="GO:0008983">
    <property type="term" value="F:protein-glutamate O-methyltransferase activity"/>
    <property type="evidence" value="ECO:0007669"/>
    <property type="project" value="UniProtKB-EC"/>
</dbReference>
<dbReference type="SUPFAM" id="SSF55785">
    <property type="entry name" value="PYP-like sensor domain (PAS domain)"/>
    <property type="match status" value="2"/>
</dbReference>